<comment type="similarity">
    <text evidence="7">Belongs to the transglycosylase MltG family.</text>
</comment>
<dbReference type="InterPro" id="IPR003770">
    <property type="entry name" value="MLTG-like"/>
</dbReference>
<feature type="signal peptide" evidence="8">
    <location>
        <begin position="1"/>
        <end position="21"/>
    </location>
</feature>
<organism evidence="9 10">
    <name type="scientific">Spiribacter insolitus</name>
    <dbReference type="NCBI Taxonomy" id="3122417"/>
    <lineage>
        <taxon>Bacteria</taxon>
        <taxon>Pseudomonadati</taxon>
        <taxon>Pseudomonadota</taxon>
        <taxon>Gammaproteobacteria</taxon>
        <taxon>Chromatiales</taxon>
        <taxon>Ectothiorhodospiraceae</taxon>
        <taxon>Spiribacter</taxon>
    </lineage>
</organism>
<dbReference type="EC" id="4.2.2.29" evidence="7"/>
<dbReference type="PANTHER" id="PTHR30518">
    <property type="entry name" value="ENDOLYTIC MUREIN TRANSGLYCOSYLASE"/>
    <property type="match status" value="1"/>
</dbReference>
<keyword evidence="10" id="KW-1185">Reference proteome</keyword>
<gene>
    <name evidence="7 9" type="primary">mltG</name>
    <name evidence="9" type="ORF">V6X30_04030</name>
</gene>
<dbReference type="NCBIfam" id="TIGR00247">
    <property type="entry name" value="endolytic transglycosylase MltG"/>
    <property type="match status" value="1"/>
</dbReference>
<feature type="chain" id="PRO_5046751397" description="Endolytic murein transglycosylase" evidence="8">
    <location>
        <begin position="22"/>
        <end position="339"/>
    </location>
</feature>
<dbReference type="RefSeq" id="WP_367983363.1">
    <property type="nucleotide sequence ID" value="NZ_JBAKFF010000001.1"/>
</dbReference>
<keyword evidence="1 7" id="KW-1003">Cell membrane</keyword>
<evidence type="ECO:0000256" key="4">
    <source>
        <dbReference type="ARBA" id="ARBA00023136"/>
    </source>
</evidence>
<dbReference type="Gene3D" id="3.30.160.60">
    <property type="entry name" value="Classic Zinc Finger"/>
    <property type="match status" value="1"/>
</dbReference>
<keyword evidence="4 7" id="KW-0472">Membrane</keyword>
<evidence type="ECO:0000256" key="2">
    <source>
        <dbReference type="ARBA" id="ARBA00022692"/>
    </source>
</evidence>
<evidence type="ECO:0000256" key="1">
    <source>
        <dbReference type="ARBA" id="ARBA00022475"/>
    </source>
</evidence>
<evidence type="ECO:0000256" key="5">
    <source>
        <dbReference type="ARBA" id="ARBA00023239"/>
    </source>
</evidence>
<evidence type="ECO:0000256" key="7">
    <source>
        <dbReference type="HAMAP-Rule" id="MF_02065"/>
    </source>
</evidence>
<keyword evidence="6 7" id="KW-0961">Cell wall biogenesis/degradation</keyword>
<evidence type="ECO:0000256" key="6">
    <source>
        <dbReference type="ARBA" id="ARBA00023316"/>
    </source>
</evidence>
<evidence type="ECO:0000313" key="10">
    <source>
        <dbReference type="Proteomes" id="UP001556637"/>
    </source>
</evidence>
<name>A0ABV3T604_9GAMM</name>
<comment type="function">
    <text evidence="7">Functions as a peptidoglycan terminase that cleaves nascent peptidoglycan strands endolytically to terminate their elongation.</text>
</comment>
<keyword evidence="3 7" id="KW-1133">Transmembrane helix</keyword>
<dbReference type="Pfam" id="PF02618">
    <property type="entry name" value="YceG"/>
    <property type="match status" value="1"/>
</dbReference>
<reference evidence="9 10" key="1">
    <citation type="submission" date="2024-02" db="EMBL/GenBank/DDBJ databases">
        <title>New especies of Spiribacter isolated from saline water.</title>
        <authorList>
            <person name="Leon M.J."/>
            <person name="De La Haba R."/>
            <person name="Sanchez-Porro C."/>
            <person name="Ventosa A."/>
        </authorList>
    </citation>
    <scope>NUCLEOTIDE SEQUENCE [LARGE SCALE GENOMIC DNA]</scope>
    <source>
        <strain evidence="10">ag22IC4-189</strain>
    </source>
</reference>
<protein>
    <recommendedName>
        <fullName evidence="7">Endolytic murein transglycosylase</fullName>
        <ecNumber evidence="7">4.2.2.29</ecNumber>
    </recommendedName>
    <alternativeName>
        <fullName evidence="7">Peptidoglycan lytic transglycosylase</fullName>
    </alternativeName>
    <alternativeName>
        <fullName evidence="7">Peptidoglycan polymerization terminase</fullName>
    </alternativeName>
</protein>
<feature type="site" description="Important for catalytic activity" evidence="7">
    <location>
        <position position="221"/>
    </location>
</feature>
<keyword evidence="2 7" id="KW-0812">Transmembrane</keyword>
<sequence length="339" mass="36958">MTRRRGTIAAGVMLLALSVLAALAFALAVERIEGTPLETDESAVIEVPAGSSFAAVAGQLSDRGLIDHPWLLRLYARWNGMANRIQAGEYAIEPGTTAADLVRRMVNGEVVQYSLTLIEGWRFDELLAAVHAHPAVRRTLEADATESQIMAAIDRGSIPAEGRFLPETYHFPRGISDIDILRRANRALEATLDDAWQNRADGLPIESADEALILASIIEKETGLAEERRRIAGVFSRRLERGMRLQTDPTVIYGLGEAFDGDLRRIHLRTDTPYNTYTRHGLPPTPIALPGAAAIRAAVDPAEGDSLYFVSRGDGSHVFSATLDEHNAAVRRYQLGQGG</sequence>
<comment type="caution">
    <text evidence="9">The sequence shown here is derived from an EMBL/GenBank/DDBJ whole genome shotgun (WGS) entry which is preliminary data.</text>
</comment>
<dbReference type="Proteomes" id="UP001556637">
    <property type="component" value="Unassembled WGS sequence"/>
</dbReference>
<accession>A0ABV3T604</accession>
<comment type="catalytic activity">
    <reaction evidence="7">
        <text>a peptidoglycan chain = a peptidoglycan chain with N-acetyl-1,6-anhydromuramyl-[peptide] at the reducing end + a peptidoglycan chain with N-acetylglucosamine at the non-reducing end.</text>
        <dbReference type="EC" id="4.2.2.29"/>
    </reaction>
</comment>
<proteinExistence type="inferred from homology"/>
<evidence type="ECO:0000256" key="3">
    <source>
        <dbReference type="ARBA" id="ARBA00022989"/>
    </source>
</evidence>
<dbReference type="PANTHER" id="PTHR30518:SF2">
    <property type="entry name" value="ENDOLYTIC MUREIN TRANSGLYCOSYLASE"/>
    <property type="match status" value="1"/>
</dbReference>
<evidence type="ECO:0000256" key="8">
    <source>
        <dbReference type="SAM" id="SignalP"/>
    </source>
</evidence>
<dbReference type="EMBL" id="JBAKFF010000001">
    <property type="protein sequence ID" value="MEX0430573.1"/>
    <property type="molecule type" value="Genomic_DNA"/>
</dbReference>
<dbReference type="Gene3D" id="3.30.1490.480">
    <property type="entry name" value="Endolytic murein transglycosylase"/>
    <property type="match status" value="1"/>
</dbReference>
<keyword evidence="8" id="KW-0732">Signal</keyword>
<dbReference type="CDD" id="cd08010">
    <property type="entry name" value="MltG_like"/>
    <property type="match status" value="1"/>
</dbReference>
<keyword evidence="5 7" id="KW-0456">Lyase</keyword>
<evidence type="ECO:0000313" key="9">
    <source>
        <dbReference type="EMBL" id="MEX0430573.1"/>
    </source>
</evidence>
<dbReference type="HAMAP" id="MF_02065">
    <property type="entry name" value="MltG"/>
    <property type="match status" value="1"/>
</dbReference>
<keyword evidence="7" id="KW-0997">Cell inner membrane</keyword>